<feature type="compositionally biased region" description="Basic and acidic residues" evidence="1">
    <location>
        <begin position="347"/>
        <end position="359"/>
    </location>
</feature>
<feature type="transmembrane region" description="Helical" evidence="2">
    <location>
        <begin position="215"/>
        <end position="233"/>
    </location>
</feature>
<keyword evidence="2" id="KW-0472">Membrane</keyword>
<feature type="compositionally biased region" description="Basic and acidic residues" evidence="1">
    <location>
        <begin position="314"/>
        <end position="329"/>
    </location>
</feature>
<feature type="transmembrane region" description="Helical" evidence="2">
    <location>
        <begin position="404"/>
        <end position="427"/>
    </location>
</feature>
<evidence type="ECO:0000313" key="3">
    <source>
        <dbReference type="EMBL" id="DAZ96331.1"/>
    </source>
</evidence>
<dbReference type="Proteomes" id="UP001146120">
    <property type="component" value="Unassembled WGS sequence"/>
</dbReference>
<evidence type="ECO:0000256" key="1">
    <source>
        <dbReference type="SAM" id="MobiDB-lite"/>
    </source>
</evidence>
<evidence type="ECO:0000313" key="4">
    <source>
        <dbReference type="Proteomes" id="UP001146120"/>
    </source>
</evidence>
<feature type="transmembrane region" description="Helical" evidence="2">
    <location>
        <begin position="160"/>
        <end position="181"/>
    </location>
</feature>
<gene>
    <name evidence="3" type="ORF">N0F65_008455</name>
</gene>
<comment type="caution">
    <text evidence="3">The sequence shown here is derived from an EMBL/GenBank/DDBJ whole genome shotgun (WGS) entry which is preliminary data.</text>
</comment>
<keyword evidence="2" id="KW-1133">Transmembrane helix</keyword>
<dbReference type="AlphaFoldDB" id="A0AAV2YQ39"/>
<protein>
    <submittedName>
        <fullName evidence="3">Uncharacterized protein</fullName>
    </submittedName>
</protein>
<organism evidence="3 4">
    <name type="scientific">Lagenidium giganteum</name>
    <dbReference type="NCBI Taxonomy" id="4803"/>
    <lineage>
        <taxon>Eukaryota</taxon>
        <taxon>Sar</taxon>
        <taxon>Stramenopiles</taxon>
        <taxon>Oomycota</taxon>
        <taxon>Peronosporomycetes</taxon>
        <taxon>Pythiales</taxon>
        <taxon>Pythiaceae</taxon>
    </lineage>
</organism>
<sequence length="433" mass="49029">MWRVLAAFEVVGAVAWVLLRRLLDLDRRVVDADRDEVVLSFVQRFVRVVRDQVHAQRWQTGAQRPDVQVVHSVDGWQSTKALLDFFWVDTFRRAFHQHVNAALDDANSRAQHQDREHKGSDWIGHLPLWVVPDQSTSNAHANALDEVTQRVDVRSFDVEVLKGLLLLLAILRALLAVAALLQQIRLLVRLTVAVAMTVAVAVAVLLFVIRVAMTVAVAVAIGFLLIVVMRAAVRVAVAQDLHQHKVDTKANARNDEHELAVHAFLWVRANAFQEALDRGVHEHAREHPDDQHAGDGTNHFRALEAKGQARRRWQRADPDGKQRDAEAADVRQQVRRVRHDGQTAGHEAAHDLGQHEQQRARARPLELALRALGGVIERHAPRLLAAQRRARRRLRLRAVERQRLANVLAMLVVRLGLAHACCLIVLFRPWHVR</sequence>
<dbReference type="EMBL" id="DAKRPA010000171">
    <property type="protein sequence ID" value="DAZ96331.1"/>
    <property type="molecule type" value="Genomic_DNA"/>
</dbReference>
<reference evidence="3" key="2">
    <citation type="journal article" date="2023" name="Microbiol Resour">
        <title>Decontamination and Annotation of the Draft Genome Sequence of the Oomycete Lagenidium giganteum ARSEF 373.</title>
        <authorList>
            <person name="Morgan W.R."/>
            <person name="Tartar A."/>
        </authorList>
    </citation>
    <scope>NUCLEOTIDE SEQUENCE</scope>
    <source>
        <strain evidence="3">ARSEF 373</strain>
    </source>
</reference>
<accession>A0AAV2YQ39</accession>
<keyword evidence="4" id="KW-1185">Reference proteome</keyword>
<feature type="transmembrane region" description="Helical" evidence="2">
    <location>
        <begin position="186"/>
        <end position="209"/>
    </location>
</feature>
<evidence type="ECO:0000256" key="2">
    <source>
        <dbReference type="SAM" id="Phobius"/>
    </source>
</evidence>
<name>A0AAV2YQ39_9STRA</name>
<feature type="region of interest" description="Disordered" evidence="1">
    <location>
        <begin position="306"/>
        <end position="360"/>
    </location>
</feature>
<keyword evidence="2" id="KW-0812">Transmembrane</keyword>
<reference evidence="3" key="1">
    <citation type="submission" date="2022-11" db="EMBL/GenBank/DDBJ databases">
        <authorList>
            <person name="Morgan W.R."/>
            <person name="Tartar A."/>
        </authorList>
    </citation>
    <scope>NUCLEOTIDE SEQUENCE</scope>
    <source>
        <strain evidence="3">ARSEF 373</strain>
    </source>
</reference>
<proteinExistence type="predicted"/>